<evidence type="ECO:0000313" key="3">
    <source>
        <dbReference type="Proteomes" id="UP000230108"/>
    </source>
</evidence>
<evidence type="ECO:0000313" key="2">
    <source>
        <dbReference type="EMBL" id="PIY69244.1"/>
    </source>
</evidence>
<reference evidence="3" key="1">
    <citation type="submission" date="2017-09" db="EMBL/GenBank/DDBJ databases">
        <title>Depth-based differentiation of microbial function through sediment-hosted aquifers and enrichment of novel symbionts in the deep terrestrial subsurface.</title>
        <authorList>
            <person name="Probst A.J."/>
            <person name="Ladd B."/>
            <person name="Jarett J.K."/>
            <person name="Geller-Mcgrath D.E."/>
            <person name="Sieber C.M.K."/>
            <person name="Emerson J.B."/>
            <person name="Anantharaman K."/>
            <person name="Thomas B.C."/>
            <person name="Malmstrom R."/>
            <person name="Stieglmeier M."/>
            <person name="Klingl A."/>
            <person name="Woyke T."/>
            <person name="Ryan C.M."/>
            <person name="Banfield J.F."/>
        </authorList>
    </citation>
    <scope>NUCLEOTIDE SEQUENCE [LARGE SCALE GENOMIC DNA]</scope>
</reference>
<dbReference type="EMBL" id="PFLF01000042">
    <property type="protein sequence ID" value="PIY69244.1"/>
    <property type="molecule type" value="Genomic_DNA"/>
</dbReference>
<feature type="transmembrane region" description="Helical" evidence="1">
    <location>
        <begin position="12"/>
        <end position="33"/>
    </location>
</feature>
<name>A0A2M7QDE3_9BACT</name>
<evidence type="ECO:0008006" key="4">
    <source>
        <dbReference type="Google" id="ProtNLM"/>
    </source>
</evidence>
<evidence type="ECO:0000256" key="1">
    <source>
        <dbReference type="SAM" id="Phobius"/>
    </source>
</evidence>
<keyword evidence="1" id="KW-1133">Transmembrane helix</keyword>
<dbReference type="Proteomes" id="UP000230108">
    <property type="component" value="Unassembled WGS sequence"/>
</dbReference>
<accession>A0A2M7QDE3</accession>
<sequence>MRNLKTQERLTIIFSIYFFVFILMLGVIFLNMFRFMYTNQLKQDLVHEFAEVTTDHVSTDKAGIFFKKDKNGDTLRTHLFDDGVSALFLNKDKSVIRAYGMFEYKKISEKDKTQLYAHIDTSMKNNKVIESYGLWNNIEYIGLVSPFTYHGKPVGFMVLTKSFERVTAASSSAVSSLVFLGGVGLLGSFIMIYVFTKRSLRPLYEIRKAIEKTDLNKLQKRVQIEGHT</sequence>
<keyword evidence="1" id="KW-0472">Membrane</keyword>
<feature type="non-terminal residue" evidence="2">
    <location>
        <position position="228"/>
    </location>
</feature>
<protein>
    <recommendedName>
        <fullName evidence="4">Single cache domain-containing protein</fullName>
    </recommendedName>
</protein>
<feature type="transmembrane region" description="Helical" evidence="1">
    <location>
        <begin position="173"/>
        <end position="195"/>
    </location>
</feature>
<dbReference type="AlphaFoldDB" id="A0A2M7QDE3"/>
<gene>
    <name evidence="2" type="ORF">COY90_01795</name>
</gene>
<organism evidence="2 3">
    <name type="scientific">Candidatus Roizmanbacteria bacterium CG_4_10_14_0_8_um_filter_39_9</name>
    <dbReference type="NCBI Taxonomy" id="1974829"/>
    <lineage>
        <taxon>Bacteria</taxon>
        <taxon>Candidatus Roizmaniibacteriota</taxon>
    </lineage>
</organism>
<proteinExistence type="predicted"/>
<keyword evidence="1" id="KW-0812">Transmembrane</keyword>
<comment type="caution">
    <text evidence="2">The sequence shown here is derived from an EMBL/GenBank/DDBJ whole genome shotgun (WGS) entry which is preliminary data.</text>
</comment>